<keyword evidence="9" id="KW-0472">Membrane</keyword>
<dbReference type="PRINTS" id="PR00182">
    <property type="entry name" value="ECOLNEIPORIN"/>
</dbReference>
<sequence length="307" mass="32896">MKKNIIALAIASAIAAPSAMAGAPTVYGKMHLAVEKVEGGDASVNEHDSRLGVKGSEDLGNGLKAIYKVEFALKTVADGGDETLSQRNTYLGLKGGFGQVMFGTHDTPTKMIQPSDLFGDTYADVKYFDNGLDDGENRFSDTAMYVSPSFSGVKLIAAAVLNEEGATDADKSDWTNVAVTYGSVKKGLYLAAAYQDAGDIDETVVRVSAQYKMSDLIASIMYQDNSGDDQDNGNFTQLQFGYKFGKIMPKVKYVMANNDTDDSNESGYAVGLDYKLGKKTTAYVYTSDASDVGGDKVNFSFGLVHKF</sequence>
<evidence type="ECO:0000256" key="9">
    <source>
        <dbReference type="ARBA" id="ARBA00023136"/>
    </source>
</evidence>
<dbReference type="InterPro" id="IPR033900">
    <property type="entry name" value="Gram_neg_porin_domain"/>
</dbReference>
<dbReference type="EMBL" id="JAGETV010000005">
    <property type="protein sequence ID" value="MBO1926833.1"/>
    <property type="molecule type" value="Genomic_DNA"/>
</dbReference>
<name>A0ABS3Q3C6_9GAMM</name>
<evidence type="ECO:0000313" key="14">
    <source>
        <dbReference type="Proteomes" id="UP000664835"/>
    </source>
</evidence>
<comment type="subcellular location">
    <subcellularLocation>
        <location evidence="1">Cell outer membrane</location>
        <topology evidence="1">Multi-pass membrane protein</topology>
    </subcellularLocation>
</comment>
<keyword evidence="10" id="KW-0998">Cell outer membrane</keyword>
<dbReference type="Proteomes" id="UP000664835">
    <property type="component" value="Unassembled WGS sequence"/>
</dbReference>
<keyword evidence="8" id="KW-0626">Porin</keyword>
<feature type="domain" description="Porin" evidence="12">
    <location>
        <begin position="8"/>
        <end position="285"/>
    </location>
</feature>
<evidence type="ECO:0000256" key="6">
    <source>
        <dbReference type="ARBA" id="ARBA00022729"/>
    </source>
</evidence>
<evidence type="ECO:0000259" key="12">
    <source>
        <dbReference type="Pfam" id="PF13609"/>
    </source>
</evidence>
<dbReference type="PANTHER" id="PTHR34501:SF9">
    <property type="entry name" value="MAJOR OUTER MEMBRANE PROTEIN P.IA"/>
    <property type="match status" value="1"/>
</dbReference>
<keyword evidence="6 11" id="KW-0732">Signal</keyword>
<keyword evidence="14" id="KW-1185">Reference proteome</keyword>
<protein>
    <submittedName>
        <fullName evidence="13">Porin</fullName>
    </submittedName>
</protein>
<evidence type="ECO:0000256" key="3">
    <source>
        <dbReference type="ARBA" id="ARBA00022448"/>
    </source>
</evidence>
<dbReference type="InterPro" id="IPR001702">
    <property type="entry name" value="Porin_Gram-ve"/>
</dbReference>
<dbReference type="Gene3D" id="2.40.160.10">
    <property type="entry name" value="Porin"/>
    <property type="match status" value="1"/>
</dbReference>
<evidence type="ECO:0000256" key="11">
    <source>
        <dbReference type="SAM" id="SignalP"/>
    </source>
</evidence>
<organism evidence="13 14">
    <name type="scientific">Thiomicrorhabdus marina</name>
    <dbReference type="NCBI Taxonomy" id="2818442"/>
    <lineage>
        <taxon>Bacteria</taxon>
        <taxon>Pseudomonadati</taxon>
        <taxon>Pseudomonadota</taxon>
        <taxon>Gammaproteobacteria</taxon>
        <taxon>Thiotrichales</taxon>
        <taxon>Piscirickettsiaceae</taxon>
        <taxon>Thiomicrorhabdus</taxon>
    </lineage>
</organism>
<dbReference type="InterPro" id="IPR023614">
    <property type="entry name" value="Porin_dom_sf"/>
</dbReference>
<gene>
    <name evidence="13" type="ORF">J3998_04530</name>
</gene>
<feature type="chain" id="PRO_5046817169" evidence="11">
    <location>
        <begin position="22"/>
        <end position="307"/>
    </location>
</feature>
<comment type="caution">
    <text evidence="13">The sequence shown here is derived from an EMBL/GenBank/DDBJ whole genome shotgun (WGS) entry which is preliminary data.</text>
</comment>
<keyword evidence="4" id="KW-1134">Transmembrane beta strand</keyword>
<evidence type="ECO:0000256" key="1">
    <source>
        <dbReference type="ARBA" id="ARBA00004571"/>
    </source>
</evidence>
<evidence type="ECO:0000256" key="2">
    <source>
        <dbReference type="ARBA" id="ARBA00011233"/>
    </source>
</evidence>
<comment type="subunit">
    <text evidence="2">Homotrimer.</text>
</comment>
<keyword evidence="7" id="KW-0406">Ion transport</keyword>
<dbReference type="InterPro" id="IPR002299">
    <property type="entry name" value="Porin_Neis"/>
</dbReference>
<keyword evidence="3" id="KW-0813">Transport</keyword>
<keyword evidence="5" id="KW-0812">Transmembrane</keyword>
<dbReference type="RefSeq" id="WP_208148274.1">
    <property type="nucleotide sequence ID" value="NZ_JAGETV010000005.1"/>
</dbReference>
<evidence type="ECO:0000313" key="13">
    <source>
        <dbReference type="EMBL" id="MBO1926833.1"/>
    </source>
</evidence>
<accession>A0ABS3Q3C6</accession>
<evidence type="ECO:0000256" key="7">
    <source>
        <dbReference type="ARBA" id="ARBA00023065"/>
    </source>
</evidence>
<dbReference type="PANTHER" id="PTHR34501">
    <property type="entry name" value="PROTEIN YDDL-RELATED"/>
    <property type="match status" value="1"/>
</dbReference>
<dbReference type="PRINTS" id="PR00184">
    <property type="entry name" value="NEISSPPORIN"/>
</dbReference>
<dbReference type="SUPFAM" id="SSF56935">
    <property type="entry name" value="Porins"/>
    <property type="match status" value="1"/>
</dbReference>
<evidence type="ECO:0000256" key="5">
    <source>
        <dbReference type="ARBA" id="ARBA00022692"/>
    </source>
</evidence>
<proteinExistence type="predicted"/>
<evidence type="ECO:0000256" key="4">
    <source>
        <dbReference type="ARBA" id="ARBA00022452"/>
    </source>
</evidence>
<reference evidence="13 14" key="1">
    <citation type="submission" date="2021-03" db="EMBL/GenBank/DDBJ databases">
        <title>Thiomicrorhabdus sp.nov.,novel sulfur-oxidizing bacteria isolated from coastal sediment.</title>
        <authorList>
            <person name="Liu X."/>
        </authorList>
    </citation>
    <scope>NUCLEOTIDE SEQUENCE [LARGE SCALE GENOMIC DNA]</scope>
    <source>
        <strain evidence="13 14">6S2-11</strain>
    </source>
</reference>
<feature type="signal peptide" evidence="11">
    <location>
        <begin position="1"/>
        <end position="21"/>
    </location>
</feature>
<dbReference type="CDD" id="cd00342">
    <property type="entry name" value="gram_neg_porins"/>
    <property type="match status" value="1"/>
</dbReference>
<dbReference type="Pfam" id="PF13609">
    <property type="entry name" value="Porin_4"/>
    <property type="match status" value="1"/>
</dbReference>
<evidence type="ECO:0000256" key="10">
    <source>
        <dbReference type="ARBA" id="ARBA00023237"/>
    </source>
</evidence>
<dbReference type="InterPro" id="IPR050298">
    <property type="entry name" value="Gram-neg_bact_OMP"/>
</dbReference>
<evidence type="ECO:0000256" key="8">
    <source>
        <dbReference type="ARBA" id="ARBA00023114"/>
    </source>
</evidence>